<gene>
    <name evidence="2" type="ORF">LCGC14_1159280</name>
</gene>
<name>A0A0F9LT62_9ZZZZ</name>
<sequence>MQELSEIQSDHSALSCNYKKTLALLRALKAGTVSIDNVTMIADGWTVAEIEPPEEVEPEIPDRLPVDPSNIVRALP</sequence>
<reference evidence="2" key="1">
    <citation type="journal article" date="2015" name="Nature">
        <title>Complex archaea that bridge the gap between prokaryotes and eukaryotes.</title>
        <authorList>
            <person name="Spang A."/>
            <person name="Saw J.H."/>
            <person name="Jorgensen S.L."/>
            <person name="Zaremba-Niedzwiedzka K."/>
            <person name="Martijn J."/>
            <person name="Lind A.E."/>
            <person name="van Eijk R."/>
            <person name="Schleper C."/>
            <person name="Guy L."/>
            <person name="Ettema T.J."/>
        </authorList>
    </citation>
    <scope>NUCLEOTIDE SEQUENCE</scope>
</reference>
<organism evidence="2">
    <name type="scientific">marine sediment metagenome</name>
    <dbReference type="NCBI Taxonomy" id="412755"/>
    <lineage>
        <taxon>unclassified sequences</taxon>
        <taxon>metagenomes</taxon>
        <taxon>ecological metagenomes</taxon>
    </lineage>
</organism>
<feature type="region of interest" description="Disordered" evidence="1">
    <location>
        <begin position="53"/>
        <end position="76"/>
    </location>
</feature>
<accession>A0A0F9LT62</accession>
<protein>
    <submittedName>
        <fullName evidence="2">Uncharacterized protein</fullName>
    </submittedName>
</protein>
<proteinExistence type="predicted"/>
<dbReference type="EMBL" id="LAZR01005637">
    <property type="protein sequence ID" value="KKM98314.1"/>
    <property type="molecule type" value="Genomic_DNA"/>
</dbReference>
<dbReference type="AlphaFoldDB" id="A0A0F9LT62"/>
<comment type="caution">
    <text evidence="2">The sequence shown here is derived from an EMBL/GenBank/DDBJ whole genome shotgun (WGS) entry which is preliminary data.</text>
</comment>
<evidence type="ECO:0000256" key="1">
    <source>
        <dbReference type="SAM" id="MobiDB-lite"/>
    </source>
</evidence>
<evidence type="ECO:0000313" key="2">
    <source>
        <dbReference type="EMBL" id="KKM98314.1"/>
    </source>
</evidence>